<dbReference type="GO" id="GO:0035447">
    <property type="term" value="F:mycothiol synthase activity"/>
    <property type="evidence" value="ECO:0007669"/>
    <property type="project" value="UniProtKB-EC"/>
</dbReference>
<dbReference type="PANTHER" id="PTHR43877">
    <property type="entry name" value="AMINOALKYLPHOSPHONATE N-ACETYLTRANSFERASE-RELATED-RELATED"/>
    <property type="match status" value="1"/>
</dbReference>
<dbReference type="Gene3D" id="3.40.630.30">
    <property type="match status" value="1"/>
</dbReference>
<accession>A0A399EDX8</accession>
<feature type="domain" description="N-acetyltransferase" evidence="3">
    <location>
        <begin position="190"/>
        <end position="326"/>
    </location>
</feature>
<evidence type="ECO:0000259" key="3">
    <source>
        <dbReference type="PROSITE" id="PS51186"/>
    </source>
</evidence>
<dbReference type="InterPro" id="IPR000182">
    <property type="entry name" value="GNAT_dom"/>
</dbReference>
<protein>
    <submittedName>
        <fullName evidence="4">Mycothiol acetyltransferase</fullName>
        <ecNumber evidence="4">2.3.1.189</ecNumber>
    </submittedName>
</protein>
<dbReference type="SUPFAM" id="SSF55729">
    <property type="entry name" value="Acyl-CoA N-acyltransferases (Nat)"/>
    <property type="match status" value="2"/>
</dbReference>
<dbReference type="InterPro" id="IPR016181">
    <property type="entry name" value="Acyl_CoA_acyltransferase"/>
</dbReference>
<reference evidence="4 5" key="1">
    <citation type="submission" date="2018-08" db="EMBL/GenBank/DDBJ databases">
        <title>Meiothermus terrae DSM 26712 genome sequencing project.</title>
        <authorList>
            <person name="Da Costa M.S."/>
            <person name="Albuquerque L."/>
            <person name="Raposo P."/>
            <person name="Froufe H.J.C."/>
            <person name="Barroso C.S."/>
            <person name="Egas C."/>
        </authorList>
    </citation>
    <scope>NUCLEOTIDE SEQUENCE [LARGE SCALE GENOMIC DNA]</scope>
    <source>
        <strain evidence="4 5">DSM 26712</strain>
    </source>
</reference>
<evidence type="ECO:0000313" key="5">
    <source>
        <dbReference type="Proteomes" id="UP000265715"/>
    </source>
</evidence>
<dbReference type="OrthoDB" id="24907at2"/>
<gene>
    <name evidence="4" type="primary">mshD_6</name>
    <name evidence="4" type="ORF">Mterra_03200</name>
</gene>
<dbReference type="EMBL" id="QXDL01000179">
    <property type="protein sequence ID" value="RIH81379.1"/>
    <property type="molecule type" value="Genomic_DNA"/>
</dbReference>
<dbReference type="Proteomes" id="UP000265715">
    <property type="component" value="Unassembled WGS sequence"/>
</dbReference>
<dbReference type="RefSeq" id="WP_119316137.1">
    <property type="nucleotide sequence ID" value="NZ_QXDL01000179.1"/>
</dbReference>
<dbReference type="InterPro" id="IPR050832">
    <property type="entry name" value="Bact_Acetyltransf"/>
</dbReference>
<dbReference type="EC" id="2.3.1.189" evidence="4"/>
<keyword evidence="5" id="KW-1185">Reference proteome</keyword>
<name>A0A399EDX8_9DEIN</name>
<dbReference type="PROSITE" id="PS51186">
    <property type="entry name" value="GNAT"/>
    <property type="match status" value="2"/>
</dbReference>
<dbReference type="AlphaFoldDB" id="A0A399EDX8"/>
<comment type="caution">
    <text evidence="4">The sequence shown here is derived from an EMBL/GenBank/DDBJ whole genome shotgun (WGS) entry which is preliminary data.</text>
</comment>
<sequence>MKSTLNPTNLTVRPFTEADYPAAVEASNAVYPDYPASVEEWLHTDRNRNPEHRFARFVAELGGQVVGVGQYGQSASNYHPRKFWLEAWVRPEHQGQGVGKALYRQLMDALAPLEPLAVRVGVREDLQRGVRFLQERGFVEERRAWESRLDVQAFDPAPYLPLLERLEAEGFEFKSIRELEADPGRDRKLYELELAAERDMPASEAYTGYSFEHFLKHYLQSPDLSPDSWLVALKDGEYVAVSTLWKAQESPDLHNGATGTRPEWRRRGLALALKVKNLMWAKREGYAQVKTWNDSTNRPMLAINERLGFWKMPAWVTFRKDFGDSA</sequence>
<dbReference type="PANTHER" id="PTHR43877:SF6">
    <property type="entry name" value="GCN5-RELATED N-ACETYLTRANSFERASE"/>
    <property type="match status" value="1"/>
</dbReference>
<dbReference type="CDD" id="cd04301">
    <property type="entry name" value="NAT_SF"/>
    <property type="match status" value="2"/>
</dbReference>
<keyword evidence="1 4" id="KW-0808">Transferase</keyword>
<evidence type="ECO:0000256" key="2">
    <source>
        <dbReference type="ARBA" id="ARBA00023315"/>
    </source>
</evidence>
<dbReference type="Pfam" id="PF00583">
    <property type="entry name" value="Acetyltransf_1"/>
    <property type="match status" value="2"/>
</dbReference>
<evidence type="ECO:0000256" key="1">
    <source>
        <dbReference type="ARBA" id="ARBA00022679"/>
    </source>
</evidence>
<feature type="domain" description="N-acetyltransferase" evidence="3">
    <location>
        <begin position="10"/>
        <end position="161"/>
    </location>
</feature>
<keyword evidence="2 4" id="KW-0012">Acyltransferase</keyword>
<organism evidence="4 5">
    <name type="scientific">Calidithermus terrae</name>
    <dbReference type="NCBI Taxonomy" id="1408545"/>
    <lineage>
        <taxon>Bacteria</taxon>
        <taxon>Thermotogati</taxon>
        <taxon>Deinococcota</taxon>
        <taxon>Deinococci</taxon>
        <taxon>Thermales</taxon>
        <taxon>Thermaceae</taxon>
        <taxon>Calidithermus</taxon>
    </lineage>
</organism>
<proteinExistence type="predicted"/>
<evidence type="ECO:0000313" key="4">
    <source>
        <dbReference type="EMBL" id="RIH81379.1"/>
    </source>
</evidence>